<dbReference type="Proteomes" id="UP000634136">
    <property type="component" value="Unassembled WGS sequence"/>
</dbReference>
<dbReference type="OrthoDB" id="1146903at2759"/>
<protein>
    <recommendedName>
        <fullName evidence="2">non-specific serine/threonine protein kinase</fullName>
        <ecNumber evidence="2">2.7.11.1</ecNumber>
    </recommendedName>
</protein>
<evidence type="ECO:0000313" key="14">
    <source>
        <dbReference type="Proteomes" id="UP000634136"/>
    </source>
</evidence>
<keyword evidence="3" id="KW-0723">Serine/threonine-protein kinase</keyword>
<keyword evidence="14" id="KW-1185">Reference proteome</keyword>
<dbReference type="EC" id="2.7.11.1" evidence="2"/>
<keyword evidence="8" id="KW-0325">Glycoprotein</keyword>
<dbReference type="SUPFAM" id="SSF56112">
    <property type="entry name" value="Protein kinase-like (PK-like)"/>
    <property type="match status" value="1"/>
</dbReference>
<accession>A0A834SSH9</accession>
<keyword evidence="7 11" id="KW-0472">Membrane</keyword>
<dbReference type="InterPro" id="IPR045874">
    <property type="entry name" value="LRK10/LRL21-25-like"/>
</dbReference>
<dbReference type="GO" id="GO:0016020">
    <property type="term" value="C:membrane"/>
    <property type="evidence" value="ECO:0007669"/>
    <property type="project" value="UniProtKB-SubCell"/>
</dbReference>
<gene>
    <name evidence="13" type="ORF">G2W53_035569</name>
</gene>
<dbReference type="Pfam" id="PF13947">
    <property type="entry name" value="GUB_WAK_bind"/>
    <property type="match status" value="1"/>
</dbReference>
<evidence type="ECO:0000256" key="8">
    <source>
        <dbReference type="ARBA" id="ARBA00023180"/>
    </source>
</evidence>
<feature type="transmembrane region" description="Helical" evidence="11">
    <location>
        <begin position="12"/>
        <end position="32"/>
    </location>
</feature>
<dbReference type="InterPro" id="IPR011009">
    <property type="entry name" value="Kinase-like_dom_sf"/>
</dbReference>
<dbReference type="GO" id="GO:0004674">
    <property type="term" value="F:protein serine/threonine kinase activity"/>
    <property type="evidence" value="ECO:0007669"/>
    <property type="project" value="UniProtKB-KW"/>
</dbReference>
<sequence length="462" mass="51791">MRNTKEPSRSTIIPFFLLSVLASSSSFFSFFVPKSLALEDEAHPYYCTAQCGDLHNISYPFRLRGQPSTCGDPDYTLSCENRRAVLELGAGKYFVKSIDYEKQVIRVVDVDLADGVSCSLPSASLDSWLNGDIRYRNTVYSHIDVGFVNCSKPISDSTFVRVPCMSGNRSIVYAVYTSAYVYEHQDSCSFPISTTLLNSDVDAKPPSSYEGVQKLLQNGFDLGWSVECRDCIVSGRECSFYSDPEPYFECRKPYRYRDTLIKIYLSFSAIGICESFKWDQIYQIALGVARGIEYLHTGTDSCTLHLHIKPRNILLDQNFVPKVSDFGLTKFHHATTGSEEAEAKYMAPEVMSRRNYAAASVKSDVYSFGMLVLEILEGLKNIGDSSSSNSFSVSVIYERLSKGQDLELWNNVTECEATMVRKLLMVGLWSIQANPSERPSMSKVVEMLEGDDAIDDEFSNPS</sequence>
<feature type="domain" description="Protein kinase" evidence="12">
    <location>
        <begin position="82"/>
        <end position="454"/>
    </location>
</feature>
<dbReference type="InterPro" id="IPR032872">
    <property type="entry name" value="WAK_assoc_C"/>
</dbReference>
<dbReference type="InterPro" id="IPR001245">
    <property type="entry name" value="Ser-Thr/Tyr_kinase_cat_dom"/>
</dbReference>
<dbReference type="InterPro" id="IPR000719">
    <property type="entry name" value="Prot_kinase_dom"/>
</dbReference>
<comment type="subcellular location">
    <subcellularLocation>
        <location evidence="1">Membrane</location>
        <topology evidence="1">Single-pass type I membrane protein</topology>
    </subcellularLocation>
</comment>
<evidence type="ECO:0000256" key="5">
    <source>
        <dbReference type="ARBA" id="ARBA00022729"/>
    </source>
</evidence>
<keyword evidence="6 11" id="KW-1133">Transmembrane helix</keyword>
<reference evidence="13" key="1">
    <citation type="submission" date="2020-09" db="EMBL/GenBank/DDBJ databases">
        <title>Genome-Enabled Discovery of Anthraquinone Biosynthesis in Senna tora.</title>
        <authorList>
            <person name="Kang S.-H."/>
            <person name="Pandey R.P."/>
            <person name="Lee C.-M."/>
            <person name="Sim J.-S."/>
            <person name="Jeong J.-T."/>
            <person name="Choi B.-S."/>
            <person name="Jung M."/>
            <person name="Ginzburg D."/>
            <person name="Zhao K."/>
            <person name="Won S.Y."/>
            <person name="Oh T.-J."/>
            <person name="Yu Y."/>
            <person name="Kim N.-H."/>
            <person name="Lee O.R."/>
            <person name="Lee T.-H."/>
            <person name="Bashyal P."/>
            <person name="Kim T.-S."/>
            <person name="Lee W.-H."/>
            <person name="Kawkins C."/>
            <person name="Kim C.-K."/>
            <person name="Kim J.S."/>
            <person name="Ahn B.O."/>
            <person name="Rhee S.Y."/>
            <person name="Sohng J.K."/>
        </authorList>
    </citation>
    <scope>NUCLEOTIDE SEQUENCE</scope>
    <source>
        <tissue evidence="13">Leaf</tissue>
    </source>
</reference>
<comment type="catalytic activity">
    <reaction evidence="9">
        <text>L-threonyl-[protein] + ATP = O-phospho-L-threonyl-[protein] + ADP + H(+)</text>
        <dbReference type="Rhea" id="RHEA:46608"/>
        <dbReference type="Rhea" id="RHEA-COMP:11060"/>
        <dbReference type="Rhea" id="RHEA-COMP:11605"/>
        <dbReference type="ChEBI" id="CHEBI:15378"/>
        <dbReference type="ChEBI" id="CHEBI:30013"/>
        <dbReference type="ChEBI" id="CHEBI:30616"/>
        <dbReference type="ChEBI" id="CHEBI:61977"/>
        <dbReference type="ChEBI" id="CHEBI:456216"/>
        <dbReference type="EC" id="2.7.11.1"/>
    </reaction>
</comment>
<evidence type="ECO:0000256" key="9">
    <source>
        <dbReference type="ARBA" id="ARBA00047899"/>
    </source>
</evidence>
<comment type="caution">
    <text evidence="13">The sequence shown here is derived from an EMBL/GenBank/DDBJ whole genome shotgun (WGS) entry which is preliminary data.</text>
</comment>
<organism evidence="13 14">
    <name type="scientific">Senna tora</name>
    <dbReference type="NCBI Taxonomy" id="362788"/>
    <lineage>
        <taxon>Eukaryota</taxon>
        <taxon>Viridiplantae</taxon>
        <taxon>Streptophyta</taxon>
        <taxon>Embryophyta</taxon>
        <taxon>Tracheophyta</taxon>
        <taxon>Spermatophyta</taxon>
        <taxon>Magnoliopsida</taxon>
        <taxon>eudicotyledons</taxon>
        <taxon>Gunneridae</taxon>
        <taxon>Pentapetalae</taxon>
        <taxon>rosids</taxon>
        <taxon>fabids</taxon>
        <taxon>Fabales</taxon>
        <taxon>Fabaceae</taxon>
        <taxon>Caesalpinioideae</taxon>
        <taxon>Cassia clade</taxon>
        <taxon>Senna</taxon>
    </lineage>
</organism>
<evidence type="ECO:0000256" key="1">
    <source>
        <dbReference type="ARBA" id="ARBA00004479"/>
    </source>
</evidence>
<dbReference type="GO" id="GO:0005524">
    <property type="term" value="F:ATP binding"/>
    <property type="evidence" value="ECO:0007669"/>
    <property type="project" value="InterPro"/>
</dbReference>
<dbReference type="PANTHER" id="PTHR27009">
    <property type="entry name" value="RUST RESISTANCE KINASE LR10-RELATED"/>
    <property type="match status" value="1"/>
</dbReference>
<name>A0A834SSH9_9FABA</name>
<dbReference type="EMBL" id="JAAIUW010000011">
    <property type="protein sequence ID" value="KAF7808826.1"/>
    <property type="molecule type" value="Genomic_DNA"/>
</dbReference>
<evidence type="ECO:0000256" key="6">
    <source>
        <dbReference type="ARBA" id="ARBA00022989"/>
    </source>
</evidence>
<dbReference type="PROSITE" id="PS50011">
    <property type="entry name" value="PROTEIN_KINASE_DOM"/>
    <property type="match status" value="1"/>
</dbReference>
<comment type="catalytic activity">
    <reaction evidence="10">
        <text>L-seryl-[protein] + ATP = O-phospho-L-seryl-[protein] + ADP + H(+)</text>
        <dbReference type="Rhea" id="RHEA:17989"/>
        <dbReference type="Rhea" id="RHEA-COMP:9863"/>
        <dbReference type="Rhea" id="RHEA-COMP:11604"/>
        <dbReference type="ChEBI" id="CHEBI:15378"/>
        <dbReference type="ChEBI" id="CHEBI:29999"/>
        <dbReference type="ChEBI" id="CHEBI:30616"/>
        <dbReference type="ChEBI" id="CHEBI:83421"/>
        <dbReference type="ChEBI" id="CHEBI:456216"/>
        <dbReference type="EC" id="2.7.11.1"/>
    </reaction>
</comment>
<dbReference type="InterPro" id="IPR025287">
    <property type="entry name" value="WAK_GUB"/>
</dbReference>
<dbReference type="GO" id="GO:0030247">
    <property type="term" value="F:polysaccharide binding"/>
    <property type="evidence" value="ECO:0007669"/>
    <property type="project" value="InterPro"/>
</dbReference>
<dbReference type="Pfam" id="PF14380">
    <property type="entry name" value="WAK_assoc"/>
    <property type="match status" value="1"/>
</dbReference>
<evidence type="ECO:0000256" key="10">
    <source>
        <dbReference type="ARBA" id="ARBA00048679"/>
    </source>
</evidence>
<keyword evidence="4 11" id="KW-0812">Transmembrane</keyword>
<evidence type="ECO:0000256" key="4">
    <source>
        <dbReference type="ARBA" id="ARBA00022692"/>
    </source>
</evidence>
<evidence type="ECO:0000256" key="7">
    <source>
        <dbReference type="ARBA" id="ARBA00023136"/>
    </source>
</evidence>
<dbReference type="Pfam" id="PF07714">
    <property type="entry name" value="PK_Tyr_Ser-Thr"/>
    <property type="match status" value="1"/>
</dbReference>
<evidence type="ECO:0000259" key="12">
    <source>
        <dbReference type="PROSITE" id="PS50011"/>
    </source>
</evidence>
<evidence type="ECO:0000256" key="11">
    <source>
        <dbReference type="SAM" id="Phobius"/>
    </source>
</evidence>
<evidence type="ECO:0000256" key="3">
    <source>
        <dbReference type="ARBA" id="ARBA00022527"/>
    </source>
</evidence>
<proteinExistence type="predicted"/>
<keyword evidence="13" id="KW-0808">Transferase</keyword>
<evidence type="ECO:0000256" key="2">
    <source>
        <dbReference type="ARBA" id="ARBA00012513"/>
    </source>
</evidence>
<dbReference type="Gene3D" id="1.10.510.10">
    <property type="entry name" value="Transferase(Phosphotransferase) domain 1"/>
    <property type="match status" value="1"/>
</dbReference>
<keyword evidence="5" id="KW-0732">Signal</keyword>
<dbReference type="AlphaFoldDB" id="A0A834SSH9"/>
<keyword evidence="13" id="KW-0418">Kinase</keyword>
<evidence type="ECO:0000313" key="13">
    <source>
        <dbReference type="EMBL" id="KAF7808826.1"/>
    </source>
</evidence>